<evidence type="ECO:0000313" key="7">
    <source>
        <dbReference type="EMBL" id="KAL2810791.1"/>
    </source>
</evidence>
<sequence length="427" mass="47426">MHLVSCPASPAIIFKPHYFDFIIISRGTFRLAIANRLSEIPGLTIAVIKAGKNKGNNPNMTSVKRLGSGLGFYTPINWLYKMTEQAYAGGRQLEYHSGKTWGRTSTINTLGMTYIRAKNIQINALFASLVNQTWQQFGVPFNPDISGGNLRGFFVWPQTLDQETNMQDDTARAYYYPVKHHPNLIMIQGHANRISWAERNRSKALAEKVEYTTLDDSVKTLYASKEVIVLAGSIQSPAILELSGIGNPCYSSNSTFHGIALYMTYMTASNILEPETNTITNMITTQLKAWARKIAKDTGNTVSPSTIKHLYQVQHNLIFNQDIPCTNPVQYLVGQQLQPPLSGLPSNTTNKDLLTHVLVTANHHLLSTAAMLPKELGGVMDNTLVIYRTENIKVINTSVLPAQVSGHLTSILYAVTEQETDIIKQKL</sequence>
<dbReference type="PROSITE" id="PS00624">
    <property type="entry name" value="GMC_OXRED_2"/>
    <property type="match status" value="1"/>
</dbReference>
<dbReference type="InterPro" id="IPR036188">
    <property type="entry name" value="FAD/NAD-bd_sf"/>
</dbReference>
<evidence type="ECO:0000259" key="6">
    <source>
        <dbReference type="PROSITE" id="PS00624"/>
    </source>
</evidence>
<evidence type="ECO:0000313" key="8">
    <source>
        <dbReference type="Proteomes" id="UP001610335"/>
    </source>
</evidence>
<feature type="domain" description="Glucose-methanol-choline oxidoreductase N-terminal" evidence="6">
    <location>
        <begin position="232"/>
        <end position="246"/>
    </location>
</feature>
<keyword evidence="5" id="KW-0560">Oxidoreductase</keyword>
<dbReference type="Pfam" id="PF05199">
    <property type="entry name" value="GMC_oxred_C"/>
    <property type="match status" value="1"/>
</dbReference>
<evidence type="ECO:0000256" key="3">
    <source>
        <dbReference type="ARBA" id="ARBA00022630"/>
    </source>
</evidence>
<dbReference type="InterPro" id="IPR000172">
    <property type="entry name" value="GMC_OxRdtase_N"/>
</dbReference>
<gene>
    <name evidence="7" type="ORF">BDW59DRAFT_177116</name>
</gene>
<keyword evidence="4" id="KW-0274">FAD</keyword>
<dbReference type="Pfam" id="PF00732">
    <property type="entry name" value="GMC_oxred_N"/>
    <property type="match status" value="1"/>
</dbReference>
<name>A0ABR4H5U6_9EURO</name>
<dbReference type="SUPFAM" id="SSF51905">
    <property type="entry name" value="FAD/NAD(P)-binding domain"/>
    <property type="match status" value="1"/>
</dbReference>
<reference evidence="7 8" key="1">
    <citation type="submission" date="2024-07" db="EMBL/GenBank/DDBJ databases">
        <title>Section-level genome sequencing and comparative genomics of Aspergillus sections Usti and Cavernicolus.</title>
        <authorList>
            <consortium name="Lawrence Berkeley National Laboratory"/>
            <person name="Nybo J.L."/>
            <person name="Vesth T.C."/>
            <person name="Theobald S."/>
            <person name="Frisvad J.C."/>
            <person name="Larsen T.O."/>
            <person name="Kjaerboelling I."/>
            <person name="Rothschild-Mancinelli K."/>
            <person name="Lyhne E.K."/>
            <person name="Kogle M.E."/>
            <person name="Barry K."/>
            <person name="Clum A."/>
            <person name="Na H."/>
            <person name="Ledsgaard L."/>
            <person name="Lin J."/>
            <person name="Lipzen A."/>
            <person name="Kuo A."/>
            <person name="Riley R."/>
            <person name="Mondo S."/>
            <person name="LaButti K."/>
            <person name="Haridas S."/>
            <person name="Pangalinan J."/>
            <person name="Salamov A.A."/>
            <person name="Simmons B.A."/>
            <person name="Magnuson J.K."/>
            <person name="Chen J."/>
            <person name="Drula E."/>
            <person name="Henrissat B."/>
            <person name="Wiebenga A."/>
            <person name="Lubbers R.J."/>
            <person name="Gomes A.C."/>
            <person name="Makela M.R."/>
            <person name="Stajich J."/>
            <person name="Grigoriev I.V."/>
            <person name="Mortensen U.H."/>
            <person name="De vries R.P."/>
            <person name="Baker S.E."/>
            <person name="Andersen M.R."/>
        </authorList>
    </citation>
    <scope>NUCLEOTIDE SEQUENCE [LARGE SCALE GENOMIC DNA]</scope>
    <source>
        <strain evidence="7 8">CBS 600.67</strain>
    </source>
</reference>
<evidence type="ECO:0000256" key="2">
    <source>
        <dbReference type="ARBA" id="ARBA00010790"/>
    </source>
</evidence>
<comment type="similarity">
    <text evidence="2">Belongs to the GMC oxidoreductase family.</text>
</comment>
<dbReference type="EMBL" id="JBFXLS010000319">
    <property type="protein sequence ID" value="KAL2810791.1"/>
    <property type="molecule type" value="Genomic_DNA"/>
</dbReference>
<keyword evidence="8" id="KW-1185">Reference proteome</keyword>
<accession>A0ABR4H5U6</accession>
<evidence type="ECO:0000256" key="1">
    <source>
        <dbReference type="ARBA" id="ARBA00001974"/>
    </source>
</evidence>
<protein>
    <recommendedName>
        <fullName evidence="6">Glucose-methanol-choline oxidoreductase N-terminal domain-containing protein</fullName>
    </recommendedName>
</protein>
<dbReference type="Proteomes" id="UP001610335">
    <property type="component" value="Unassembled WGS sequence"/>
</dbReference>
<dbReference type="PIRSF" id="PIRSF000137">
    <property type="entry name" value="Alcohol_oxidase"/>
    <property type="match status" value="1"/>
</dbReference>
<dbReference type="Gene3D" id="3.50.50.60">
    <property type="entry name" value="FAD/NAD(P)-binding domain"/>
    <property type="match status" value="2"/>
</dbReference>
<comment type="caution">
    <text evidence="7">The sequence shown here is derived from an EMBL/GenBank/DDBJ whole genome shotgun (WGS) entry which is preliminary data.</text>
</comment>
<dbReference type="InterPro" id="IPR007867">
    <property type="entry name" value="GMC_OxRtase_C"/>
</dbReference>
<keyword evidence="3" id="KW-0285">Flavoprotein</keyword>
<proteinExistence type="inferred from homology"/>
<dbReference type="PANTHER" id="PTHR11552:SF201">
    <property type="entry name" value="GLUCOSE-METHANOL-CHOLINE OXIDOREDUCTASE N-TERMINAL DOMAIN-CONTAINING PROTEIN"/>
    <property type="match status" value="1"/>
</dbReference>
<evidence type="ECO:0000256" key="5">
    <source>
        <dbReference type="ARBA" id="ARBA00023002"/>
    </source>
</evidence>
<dbReference type="PANTHER" id="PTHR11552">
    <property type="entry name" value="GLUCOSE-METHANOL-CHOLINE GMC OXIDOREDUCTASE"/>
    <property type="match status" value="1"/>
</dbReference>
<organism evidence="7 8">
    <name type="scientific">Aspergillus cavernicola</name>
    <dbReference type="NCBI Taxonomy" id="176166"/>
    <lineage>
        <taxon>Eukaryota</taxon>
        <taxon>Fungi</taxon>
        <taxon>Dikarya</taxon>
        <taxon>Ascomycota</taxon>
        <taxon>Pezizomycotina</taxon>
        <taxon>Eurotiomycetes</taxon>
        <taxon>Eurotiomycetidae</taxon>
        <taxon>Eurotiales</taxon>
        <taxon>Aspergillaceae</taxon>
        <taxon>Aspergillus</taxon>
        <taxon>Aspergillus subgen. Nidulantes</taxon>
    </lineage>
</organism>
<comment type="cofactor">
    <cofactor evidence="1">
        <name>FAD</name>
        <dbReference type="ChEBI" id="CHEBI:57692"/>
    </cofactor>
</comment>
<evidence type="ECO:0000256" key="4">
    <source>
        <dbReference type="ARBA" id="ARBA00022827"/>
    </source>
</evidence>
<dbReference type="InterPro" id="IPR012132">
    <property type="entry name" value="GMC_OxRdtase"/>
</dbReference>